<feature type="transmembrane region" description="Helical" evidence="1">
    <location>
        <begin position="7"/>
        <end position="28"/>
    </location>
</feature>
<gene>
    <name evidence="2" type="ORF">DPV98_04975</name>
</gene>
<accession>A0A369ZI60</accession>
<sequence>MKSILKYFLFLVSLSFFIVIAGTVNYVMPSYDETVVTGMEVRRMDKDGVISKSNPADGEVRDVYFLFTENPDSKKTMVYRNEDTGWGLPPYFKFSSADMQAKAQAYANEHQRVQIKYYGWRINWMNEFRNVVSIKPLAEGETLSQPIVSYILYAVLAFLFFLSIQFIRGVFRDK</sequence>
<keyword evidence="1" id="KW-1133">Transmembrane helix</keyword>
<organism evidence="2 3">
    <name type="scientific">Haemophilus parahaemolyticus</name>
    <dbReference type="NCBI Taxonomy" id="735"/>
    <lineage>
        <taxon>Bacteria</taxon>
        <taxon>Pseudomonadati</taxon>
        <taxon>Pseudomonadota</taxon>
        <taxon>Gammaproteobacteria</taxon>
        <taxon>Pasteurellales</taxon>
        <taxon>Pasteurellaceae</taxon>
        <taxon>Haemophilus</taxon>
    </lineage>
</organism>
<dbReference type="STRING" id="735.B0185_07120"/>
<dbReference type="Pfam" id="PF07509">
    <property type="entry name" value="DUF1523"/>
    <property type="match status" value="1"/>
</dbReference>
<evidence type="ECO:0000313" key="3">
    <source>
        <dbReference type="Proteomes" id="UP000253999"/>
    </source>
</evidence>
<dbReference type="EMBL" id="QEQD01000004">
    <property type="protein sequence ID" value="RDF04729.1"/>
    <property type="molecule type" value="Genomic_DNA"/>
</dbReference>
<comment type="caution">
    <text evidence="2">The sequence shown here is derived from an EMBL/GenBank/DDBJ whole genome shotgun (WGS) entry which is preliminary data.</text>
</comment>
<keyword evidence="1" id="KW-0472">Membrane</keyword>
<dbReference type="AlphaFoldDB" id="A0A369ZI60"/>
<proteinExistence type="predicted"/>
<dbReference type="InterPro" id="IPR011088">
    <property type="entry name" value="Phage_phiNM3_A0EWY4"/>
</dbReference>
<evidence type="ECO:0000256" key="1">
    <source>
        <dbReference type="SAM" id="Phobius"/>
    </source>
</evidence>
<reference evidence="2 3" key="1">
    <citation type="submission" date="2018-05" db="EMBL/GenBank/DDBJ databases">
        <title>Draft Genome Sequences for a Diverse set of 7 Haemophilus Species.</title>
        <authorList>
            <person name="Nichols M."/>
            <person name="Topaz N."/>
            <person name="Wang X."/>
            <person name="Wang X."/>
            <person name="Boxrud D."/>
        </authorList>
    </citation>
    <scope>NUCLEOTIDE SEQUENCE [LARGE SCALE GENOMIC DNA]</scope>
    <source>
        <strain evidence="2 3">C2010039593</strain>
    </source>
</reference>
<name>A0A369ZI60_HAEPH</name>
<evidence type="ECO:0000313" key="2">
    <source>
        <dbReference type="EMBL" id="RDF04729.1"/>
    </source>
</evidence>
<dbReference type="Proteomes" id="UP000253999">
    <property type="component" value="Unassembled WGS sequence"/>
</dbReference>
<protein>
    <submittedName>
        <fullName evidence="2">DUF1523 family protein</fullName>
    </submittedName>
</protein>
<keyword evidence="1" id="KW-0812">Transmembrane</keyword>
<dbReference type="RefSeq" id="WP_111312885.1">
    <property type="nucleotide sequence ID" value="NZ_CAUPAH010000024.1"/>
</dbReference>
<feature type="transmembrane region" description="Helical" evidence="1">
    <location>
        <begin position="150"/>
        <end position="171"/>
    </location>
</feature>